<organism evidence="3 4">
    <name type="scientific">Duganella zoogloeoides</name>
    <dbReference type="NCBI Taxonomy" id="75659"/>
    <lineage>
        <taxon>Bacteria</taxon>
        <taxon>Pseudomonadati</taxon>
        <taxon>Pseudomonadota</taxon>
        <taxon>Betaproteobacteria</taxon>
        <taxon>Burkholderiales</taxon>
        <taxon>Oxalobacteraceae</taxon>
        <taxon>Telluria group</taxon>
        <taxon>Duganella</taxon>
    </lineage>
</organism>
<dbReference type="Pfam" id="PF11776">
    <property type="entry name" value="RcnB"/>
    <property type="match status" value="1"/>
</dbReference>
<dbReference type="InterPro" id="IPR024572">
    <property type="entry name" value="RcnB"/>
</dbReference>
<dbReference type="EMBL" id="CP140152">
    <property type="protein sequence ID" value="WQH06765.1"/>
    <property type="molecule type" value="Genomic_DNA"/>
</dbReference>
<feature type="chain" id="PRO_5046567012" evidence="2">
    <location>
        <begin position="24"/>
        <end position="146"/>
    </location>
</feature>
<keyword evidence="4" id="KW-1185">Reference proteome</keyword>
<sequence length="146" mass="16513">MNKKIILGAVLAAFVGTMGSAIAQGRGNDDHRGKPDKHDNKGNNKYKDKHDDRRDFDGDRRNDRYDYRHDNRGANNGAHRGAGPRHDLYKGHRLPPQYRSKQYVVDNWRTHRLSAPPRGYHWVQTGADYVLVGIATGVIATLILSN</sequence>
<evidence type="ECO:0000256" key="2">
    <source>
        <dbReference type="SAM" id="SignalP"/>
    </source>
</evidence>
<feature type="signal peptide" evidence="2">
    <location>
        <begin position="1"/>
        <end position="23"/>
    </location>
</feature>
<dbReference type="GeneID" id="43162617"/>
<evidence type="ECO:0000313" key="3">
    <source>
        <dbReference type="EMBL" id="WQH06765.1"/>
    </source>
</evidence>
<dbReference type="RefSeq" id="WP_019920772.1">
    <property type="nucleotide sequence ID" value="NZ_CP140152.1"/>
</dbReference>
<feature type="region of interest" description="Disordered" evidence="1">
    <location>
        <begin position="24"/>
        <end position="94"/>
    </location>
</feature>
<protein>
    <submittedName>
        <fullName evidence="3">RcnB family protein</fullName>
    </submittedName>
</protein>
<dbReference type="Gene3D" id="3.10.450.160">
    <property type="entry name" value="inner membrane protein cigr"/>
    <property type="match status" value="1"/>
</dbReference>
<proteinExistence type="predicted"/>
<dbReference type="Proteomes" id="UP001326110">
    <property type="component" value="Chromosome"/>
</dbReference>
<name>A0ABZ0Y416_9BURK</name>
<evidence type="ECO:0000256" key="1">
    <source>
        <dbReference type="SAM" id="MobiDB-lite"/>
    </source>
</evidence>
<keyword evidence="2" id="KW-0732">Signal</keyword>
<accession>A0ABZ0Y416</accession>
<gene>
    <name evidence="3" type="ORF">SR858_10685</name>
</gene>
<evidence type="ECO:0000313" key="4">
    <source>
        <dbReference type="Proteomes" id="UP001326110"/>
    </source>
</evidence>
<feature type="compositionally biased region" description="Basic and acidic residues" evidence="1">
    <location>
        <begin position="27"/>
        <end position="72"/>
    </location>
</feature>
<reference evidence="3 4" key="1">
    <citation type="submission" date="2023-11" db="EMBL/GenBank/DDBJ databases">
        <title>MicrobeMod: A computational toolkit for identifying prokaryotic methylation and restriction-modification with nanopore sequencing.</title>
        <authorList>
            <person name="Crits-Christoph A."/>
            <person name="Kang S.C."/>
            <person name="Lee H."/>
            <person name="Ostrov N."/>
        </authorList>
    </citation>
    <scope>NUCLEOTIDE SEQUENCE [LARGE SCALE GENOMIC DNA]</scope>
    <source>
        <strain evidence="3 4">ATCC 25935</strain>
    </source>
</reference>